<comment type="caution">
    <text evidence="2">The sequence shown here is derived from an EMBL/GenBank/DDBJ whole genome shotgun (WGS) entry which is preliminary data.</text>
</comment>
<keyword evidence="1" id="KW-1133">Transmembrane helix</keyword>
<dbReference type="RefSeq" id="WP_115835499.1">
    <property type="nucleotide sequence ID" value="NZ_CP025086.1"/>
</dbReference>
<dbReference type="EMBL" id="QUMO01000001">
    <property type="protein sequence ID" value="REF89392.1"/>
    <property type="molecule type" value="Genomic_DNA"/>
</dbReference>
<organism evidence="2 3">
    <name type="scientific">Methylovirgula ligni</name>
    <dbReference type="NCBI Taxonomy" id="569860"/>
    <lineage>
        <taxon>Bacteria</taxon>
        <taxon>Pseudomonadati</taxon>
        <taxon>Pseudomonadota</taxon>
        <taxon>Alphaproteobacteria</taxon>
        <taxon>Hyphomicrobiales</taxon>
        <taxon>Beijerinckiaceae</taxon>
        <taxon>Methylovirgula</taxon>
    </lineage>
</organism>
<keyword evidence="3" id="KW-1185">Reference proteome</keyword>
<evidence type="ECO:0000256" key="1">
    <source>
        <dbReference type="SAM" id="Phobius"/>
    </source>
</evidence>
<keyword evidence="1" id="KW-0472">Membrane</keyword>
<name>A0A3D9Z2K5_9HYPH</name>
<accession>A0A3D9Z2K5</accession>
<dbReference type="OrthoDB" id="8451804at2"/>
<keyword evidence="1" id="KW-0812">Transmembrane</keyword>
<dbReference type="Proteomes" id="UP000256900">
    <property type="component" value="Unassembled WGS sequence"/>
</dbReference>
<feature type="transmembrane region" description="Helical" evidence="1">
    <location>
        <begin position="28"/>
        <end position="49"/>
    </location>
</feature>
<protein>
    <submittedName>
        <fullName evidence="2">Uncharacterized protein</fullName>
    </submittedName>
</protein>
<proteinExistence type="predicted"/>
<dbReference type="AlphaFoldDB" id="A0A3D9Z2K5"/>
<sequence>MSIADHFDHAPDAGFIRSYDLRSARRQFQVSLILIAILTVSAFALGLLVRFDPPAGVSQSQAPTAAHDVHFAGVLPDLTGFAPHS</sequence>
<gene>
    <name evidence="2" type="ORF">DES32_0613</name>
</gene>
<reference evidence="2 3" key="1">
    <citation type="submission" date="2018-08" db="EMBL/GenBank/DDBJ databases">
        <title>Genomic Encyclopedia of Type Strains, Phase IV (KMG-IV): sequencing the most valuable type-strain genomes for metagenomic binning, comparative biology and taxonomic classification.</title>
        <authorList>
            <person name="Goeker M."/>
        </authorList>
    </citation>
    <scope>NUCLEOTIDE SEQUENCE [LARGE SCALE GENOMIC DNA]</scope>
    <source>
        <strain evidence="2 3">BW863</strain>
    </source>
</reference>
<evidence type="ECO:0000313" key="3">
    <source>
        <dbReference type="Proteomes" id="UP000256900"/>
    </source>
</evidence>
<evidence type="ECO:0000313" key="2">
    <source>
        <dbReference type="EMBL" id="REF89392.1"/>
    </source>
</evidence>